<keyword evidence="3" id="KW-1185">Reference proteome</keyword>
<reference evidence="2 3" key="1">
    <citation type="submission" date="2016-09" db="EMBL/GenBank/DDBJ databases">
        <title>Extensive genetic diversity and differential bi-allelic expression allows diatom success in the polar Southern Ocean.</title>
        <authorList>
            <consortium name="DOE Joint Genome Institute"/>
            <person name="Mock T."/>
            <person name="Otillar R.P."/>
            <person name="Strauss J."/>
            <person name="Dupont C."/>
            <person name="Frickenhaus S."/>
            <person name="Maumus F."/>
            <person name="Mcmullan M."/>
            <person name="Sanges R."/>
            <person name="Schmutz J."/>
            <person name="Toseland A."/>
            <person name="Valas R."/>
            <person name="Veluchamy A."/>
            <person name="Ward B.J."/>
            <person name="Allen A."/>
            <person name="Barry K."/>
            <person name="Falciatore A."/>
            <person name="Ferrante M."/>
            <person name="Fortunato A.E."/>
            <person name="Gloeckner G."/>
            <person name="Gruber A."/>
            <person name="Hipkin R."/>
            <person name="Janech M."/>
            <person name="Kroth P."/>
            <person name="Leese F."/>
            <person name="Lindquist E."/>
            <person name="Lyon B.R."/>
            <person name="Martin J."/>
            <person name="Mayer C."/>
            <person name="Parker M."/>
            <person name="Quesneville H."/>
            <person name="Raymond J."/>
            <person name="Uhlig C."/>
            <person name="Valentin K.U."/>
            <person name="Worden A.Z."/>
            <person name="Armbrust E.V."/>
            <person name="Bowler C."/>
            <person name="Green B."/>
            <person name="Moulton V."/>
            <person name="Van Oosterhout C."/>
            <person name="Grigoriev I."/>
        </authorList>
    </citation>
    <scope>NUCLEOTIDE SEQUENCE [LARGE SCALE GENOMIC DNA]</scope>
    <source>
        <strain evidence="2 3">CCMP1102</strain>
    </source>
</reference>
<dbReference type="InParanoid" id="A0A1E7FXA7"/>
<feature type="region of interest" description="Disordered" evidence="1">
    <location>
        <begin position="1"/>
        <end position="137"/>
    </location>
</feature>
<dbReference type="Proteomes" id="UP000095751">
    <property type="component" value="Unassembled WGS sequence"/>
</dbReference>
<feature type="compositionally biased region" description="Pro residues" evidence="1">
    <location>
        <begin position="86"/>
        <end position="98"/>
    </location>
</feature>
<name>A0A1E7FXA7_9STRA</name>
<evidence type="ECO:0000313" key="3">
    <source>
        <dbReference type="Proteomes" id="UP000095751"/>
    </source>
</evidence>
<evidence type="ECO:0000256" key="1">
    <source>
        <dbReference type="SAM" id="MobiDB-lite"/>
    </source>
</evidence>
<feature type="compositionally biased region" description="Basic and acidic residues" evidence="1">
    <location>
        <begin position="108"/>
        <end position="118"/>
    </location>
</feature>
<dbReference type="KEGG" id="fcy:FRACYDRAFT_232943"/>
<gene>
    <name evidence="2" type="ORF">FRACYDRAFT_232943</name>
</gene>
<sequence length="215" mass="24191">MMEGLSSWYNTNNSPQSPKFNEAQDSHNVTSPSNSDGNRYQSPLISPGDWNVVSPSPYMTASPQTNVSFQESPMSDGSEDIRSSPPSTPPSSFEPPTLPTRLGNQRRNRVDQGREKTANRNVQPVAAEATRSRKAAENKIKSKSYHLSLKEAKSYLLQDGKEYLASSSRKDMRPIITEDLEGSVDDFKNEVDIEREWEARKHALRIVARNNRKFC</sequence>
<dbReference type="AlphaFoldDB" id="A0A1E7FXA7"/>
<proteinExistence type="predicted"/>
<dbReference type="EMBL" id="KV784353">
    <property type="protein sequence ID" value="OEU22780.1"/>
    <property type="molecule type" value="Genomic_DNA"/>
</dbReference>
<protein>
    <submittedName>
        <fullName evidence="2">Uncharacterized protein</fullName>
    </submittedName>
</protein>
<organism evidence="2 3">
    <name type="scientific">Fragilariopsis cylindrus CCMP1102</name>
    <dbReference type="NCBI Taxonomy" id="635003"/>
    <lineage>
        <taxon>Eukaryota</taxon>
        <taxon>Sar</taxon>
        <taxon>Stramenopiles</taxon>
        <taxon>Ochrophyta</taxon>
        <taxon>Bacillariophyta</taxon>
        <taxon>Bacillariophyceae</taxon>
        <taxon>Bacillariophycidae</taxon>
        <taxon>Bacillariales</taxon>
        <taxon>Bacillariaceae</taxon>
        <taxon>Fragilariopsis</taxon>
    </lineage>
</organism>
<evidence type="ECO:0000313" key="2">
    <source>
        <dbReference type="EMBL" id="OEU22780.1"/>
    </source>
</evidence>
<feature type="compositionally biased region" description="Polar residues" evidence="1">
    <location>
        <begin position="7"/>
        <end position="19"/>
    </location>
</feature>
<accession>A0A1E7FXA7</accession>
<feature type="compositionally biased region" description="Polar residues" evidence="1">
    <location>
        <begin position="53"/>
        <end position="75"/>
    </location>
</feature>
<feature type="compositionally biased region" description="Polar residues" evidence="1">
    <location>
        <begin position="26"/>
        <end position="44"/>
    </location>
</feature>